<dbReference type="GO" id="GO:0005524">
    <property type="term" value="F:ATP binding"/>
    <property type="evidence" value="ECO:0007669"/>
    <property type="project" value="UniProtKB-KW"/>
</dbReference>
<evidence type="ECO:0000259" key="2">
    <source>
        <dbReference type="Pfam" id="PF13581"/>
    </source>
</evidence>
<keyword evidence="1" id="KW-0808">Transferase</keyword>
<protein>
    <submittedName>
        <fullName evidence="3">ATP-binding protein</fullName>
    </submittedName>
</protein>
<keyword evidence="3" id="KW-0067">ATP-binding</keyword>
<dbReference type="InterPro" id="IPR003594">
    <property type="entry name" value="HATPase_dom"/>
</dbReference>
<keyword evidence="3" id="KW-0547">Nucleotide-binding</keyword>
<keyword evidence="1" id="KW-0723">Serine/threonine-protein kinase</keyword>
<sequence>MMQRTKARTASCEWHLDDFKPSAVRRMVENTLSLWGVFAETIDEAKLITSEVVTNAATHVRPELRRGCLVRLRVSLSRDTLRFEISDPDPRPPRLIPAAHDDEHHRGLAIVDALAMDWGSRAAVSGFGKVVWWTQRISHPW</sequence>
<dbReference type="AlphaFoldDB" id="A0A4V2XLQ5"/>
<dbReference type="Gene3D" id="3.30.565.10">
    <property type="entry name" value="Histidine kinase-like ATPase, C-terminal domain"/>
    <property type="match status" value="1"/>
</dbReference>
<gene>
    <name evidence="3" type="ORF">E1267_00120</name>
</gene>
<evidence type="ECO:0000256" key="1">
    <source>
        <dbReference type="ARBA" id="ARBA00022527"/>
    </source>
</evidence>
<keyword evidence="4" id="KW-1185">Reference proteome</keyword>
<evidence type="ECO:0000313" key="3">
    <source>
        <dbReference type="EMBL" id="TDC11396.1"/>
    </source>
</evidence>
<dbReference type="Pfam" id="PF13581">
    <property type="entry name" value="HATPase_c_2"/>
    <property type="match status" value="1"/>
</dbReference>
<dbReference type="OrthoDB" id="3534907at2"/>
<dbReference type="CDD" id="cd16936">
    <property type="entry name" value="HATPase_RsbW-like"/>
    <property type="match status" value="1"/>
</dbReference>
<organism evidence="3 4">
    <name type="scientific">Nonomuraea longispora</name>
    <dbReference type="NCBI Taxonomy" id="1848320"/>
    <lineage>
        <taxon>Bacteria</taxon>
        <taxon>Bacillati</taxon>
        <taxon>Actinomycetota</taxon>
        <taxon>Actinomycetes</taxon>
        <taxon>Streptosporangiales</taxon>
        <taxon>Streptosporangiaceae</taxon>
        <taxon>Nonomuraea</taxon>
    </lineage>
</organism>
<dbReference type="Proteomes" id="UP000295157">
    <property type="component" value="Unassembled WGS sequence"/>
</dbReference>
<dbReference type="RefSeq" id="WP_132328352.1">
    <property type="nucleotide sequence ID" value="NZ_SMJZ01000001.1"/>
</dbReference>
<evidence type="ECO:0000313" key="4">
    <source>
        <dbReference type="Proteomes" id="UP000295157"/>
    </source>
</evidence>
<comment type="caution">
    <text evidence="3">The sequence shown here is derived from an EMBL/GenBank/DDBJ whole genome shotgun (WGS) entry which is preliminary data.</text>
</comment>
<accession>A0A4V2XLQ5</accession>
<dbReference type="EMBL" id="SMJZ01000001">
    <property type="protein sequence ID" value="TDC11396.1"/>
    <property type="molecule type" value="Genomic_DNA"/>
</dbReference>
<name>A0A4V2XLQ5_9ACTN</name>
<dbReference type="PANTHER" id="PTHR35526">
    <property type="entry name" value="ANTI-SIGMA-F FACTOR RSBW-RELATED"/>
    <property type="match status" value="1"/>
</dbReference>
<proteinExistence type="predicted"/>
<dbReference type="InterPro" id="IPR050267">
    <property type="entry name" value="Anti-sigma-factor_SerPK"/>
</dbReference>
<reference evidence="3 4" key="1">
    <citation type="submission" date="2019-02" db="EMBL/GenBank/DDBJ databases">
        <title>Draft genome sequences of novel Actinobacteria.</title>
        <authorList>
            <person name="Sahin N."/>
            <person name="Ay H."/>
            <person name="Saygin H."/>
        </authorList>
    </citation>
    <scope>NUCLEOTIDE SEQUENCE [LARGE SCALE GENOMIC DNA]</scope>
    <source>
        <strain evidence="3 4">KC201</strain>
    </source>
</reference>
<dbReference type="PANTHER" id="PTHR35526:SF3">
    <property type="entry name" value="ANTI-SIGMA-F FACTOR RSBW"/>
    <property type="match status" value="1"/>
</dbReference>
<dbReference type="SUPFAM" id="SSF55874">
    <property type="entry name" value="ATPase domain of HSP90 chaperone/DNA topoisomerase II/histidine kinase"/>
    <property type="match status" value="1"/>
</dbReference>
<dbReference type="GO" id="GO:0004674">
    <property type="term" value="F:protein serine/threonine kinase activity"/>
    <property type="evidence" value="ECO:0007669"/>
    <property type="project" value="UniProtKB-KW"/>
</dbReference>
<feature type="domain" description="Histidine kinase/HSP90-like ATPase" evidence="2">
    <location>
        <begin position="23"/>
        <end position="120"/>
    </location>
</feature>
<keyword evidence="1" id="KW-0418">Kinase</keyword>
<dbReference type="InterPro" id="IPR036890">
    <property type="entry name" value="HATPase_C_sf"/>
</dbReference>